<dbReference type="AlphaFoldDB" id="A0A9P5WY07"/>
<reference evidence="1" key="1">
    <citation type="submission" date="2020-11" db="EMBL/GenBank/DDBJ databases">
        <authorList>
            <consortium name="DOE Joint Genome Institute"/>
            <person name="Ahrendt S."/>
            <person name="Riley R."/>
            <person name="Andreopoulos W."/>
            <person name="Labutti K."/>
            <person name="Pangilinan J."/>
            <person name="Ruiz-Duenas F.J."/>
            <person name="Barrasa J.M."/>
            <person name="Sanchez-Garcia M."/>
            <person name="Camarero S."/>
            <person name="Miyauchi S."/>
            <person name="Serrano A."/>
            <person name="Linde D."/>
            <person name="Babiker R."/>
            <person name="Drula E."/>
            <person name="Ayuso-Fernandez I."/>
            <person name="Pacheco R."/>
            <person name="Padilla G."/>
            <person name="Ferreira P."/>
            <person name="Barriuso J."/>
            <person name="Kellner H."/>
            <person name="Castanera R."/>
            <person name="Alfaro M."/>
            <person name="Ramirez L."/>
            <person name="Pisabarro A.G."/>
            <person name="Kuo A."/>
            <person name="Tritt A."/>
            <person name="Lipzen A."/>
            <person name="He G."/>
            <person name="Yan M."/>
            <person name="Ng V."/>
            <person name="Cullen D."/>
            <person name="Martin F."/>
            <person name="Rosso M.-N."/>
            <person name="Henrissat B."/>
            <person name="Hibbett D."/>
            <person name="Martinez A.T."/>
            <person name="Grigoriev I.V."/>
        </authorList>
    </citation>
    <scope>NUCLEOTIDE SEQUENCE</scope>
    <source>
        <strain evidence="1">MF-IS2</strain>
    </source>
</reference>
<keyword evidence="2" id="KW-1185">Reference proteome</keyword>
<dbReference type="OrthoDB" id="3250441at2759"/>
<sequence length="159" mass="18026">METSFKNLKFTELELNYISLLVSLFSACYGGEGSNKSRVIFKLDSVVFYTHYMGTNLYYTQGLTVIMEVKNKVGKGSHDLAAQVVYYYVHIFASTKISDNIKNTSPQPSLLITITGSHLAVYEAIFLNPLSANTLQLHLWLTQLEFQEYGKITLMYLNV</sequence>
<evidence type="ECO:0000313" key="1">
    <source>
        <dbReference type="EMBL" id="KAF9439797.1"/>
    </source>
</evidence>
<name>A0A9P5WY07_9AGAR</name>
<protein>
    <submittedName>
        <fullName evidence="1">Uncharacterized protein</fullName>
    </submittedName>
</protein>
<accession>A0A9P5WY07</accession>
<comment type="caution">
    <text evidence="1">The sequence shown here is derived from an EMBL/GenBank/DDBJ whole genome shotgun (WGS) entry which is preliminary data.</text>
</comment>
<evidence type="ECO:0000313" key="2">
    <source>
        <dbReference type="Proteomes" id="UP000807342"/>
    </source>
</evidence>
<dbReference type="PROSITE" id="PS51257">
    <property type="entry name" value="PROKAR_LIPOPROTEIN"/>
    <property type="match status" value="1"/>
</dbReference>
<dbReference type="Proteomes" id="UP000807342">
    <property type="component" value="Unassembled WGS sequence"/>
</dbReference>
<dbReference type="EMBL" id="MU153400">
    <property type="protein sequence ID" value="KAF9439797.1"/>
    <property type="molecule type" value="Genomic_DNA"/>
</dbReference>
<organism evidence="1 2">
    <name type="scientific">Macrolepiota fuliginosa MF-IS2</name>
    <dbReference type="NCBI Taxonomy" id="1400762"/>
    <lineage>
        <taxon>Eukaryota</taxon>
        <taxon>Fungi</taxon>
        <taxon>Dikarya</taxon>
        <taxon>Basidiomycota</taxon>
        <taxon>Agaricomycotina</taxon>
        <taxon>Agaricomycetes</taxon>
        <taxon>Agaricomycetidae</taxon>
        <taxon>Agaricales</taxon>
        <taxon>Agaricineae</taxon>
        <taxon>Agaricaceae</taxon>
        <taxon>Macrolepiota</taxon>
    </lineage>
</organism>
<proteinExistence type="predicted"/>
<gene>
    <name evidence="1" type="ORF">P691DRAFT_784873</name>
</gene>